<accession>A0ABV5WP22</accession>
<keyword evidence="3" id="KW-1185">Reference proteome</keyword>
<dbReference type="Proteomes" id="UP001589609">
    <property type="component" value="Unassembled WGS sequence"/>
</dbReference>
<organism evidence="2 3">
    <name type="scientific">Ectobacillus funiculus</name>
    <dbReference type="NCBI Taxonomy" id="137993"/>
    <lineage>
        <taxon>Bacteria</taxon>
        <taxon>Bacillati</taxon>
        <taxon>Bacillota</taxon>
        <taxon>Bacilli</taxon>
        <taxon>Bacillales</taxon>
        <taxon>Bacillaceae</taxon>
        <taxon>Ectobacillus</taxon>
    </lineage>
</organism>
<sequence length="151" mass="16533">MANIVEPVLTAELIQALQEERIVTIATIDFEKGTPNVSAISWVYAMNEASVRFAVDQRSRIVENVRSNGAVTLNVIANESVYSISGKASIQADRMEGVPLKLALVEIAIEEVRDVMFYGSKISVEPKYEKTYDARAAAKLDSQVLSAIQAL</sequence>
<dbReference type="Gene3D" id="2.30.110.10">
    <property type="entry name" value="Electron Transport, Fmn-binding Protein, Chain A"/>
    <property type="match status" value="1"/>
</dbReference>
<dbReference type="SUPFAM" id="SSF50475">
    <property type="entry name" value="FMN-binding split barrel"/>
    <property type="match status" value="1"/>
</dbReference>
<dbReference type="RefSeq" id="WP_129726921.1">
    <property type="nucleotide sequence ID" value="NZ_JBHMAF010000196.1"/>
</dbReference>
<name>A0ABV5WP22_9BACI</name>
<evidence type="ECO:0000259" key="1">
    <source>
        <dbReference type="Pfam" id="PF01243"/>
    </source>
</evidence>
<comment type="caution">
    <text evidence="2">The sequence shown here is derived from an EMBL/GenBank/DDBJ whole genome shotgun (WGS) entry which is preliminary data.</text>
</comment>
<evidence type="ECO:0000313" key="3">
    <source>
        <dbReference type="Proteomes" id="UP001589609"/>
    </source>
</evidence>
<dbReference type="EMBL" id="JBHMAF010000196">
    <property type="protein sequence ID" value="MFB9762142.1"/>
    <property type="molecule type" value="Genomic_DNA"/>
</dbReference>
<dbReference type="NCBIfam" id="NF005232">
    <property type="entry name" value="PRK06733.1"/>
    <property type="match status" value="1"/>
</dbReference>
<protein>
    <submittedName>
        <fullName evidence="2">Pyridoxamine 5'-phosphate oxidase family protein</fullName>
    </submittedName>
</protein>
<dbReference type="Pfam" id="PF01243">
    <property type="entry name" value="PNPOx_N"/>
    <property type="match status" value="1"/>
</dbReference>
<evidence type="ECO:0000313" key="2">
    <source>
        <dbReference type="EMBL" id="MFB9762142.1"/>
    </source>
</evidence>
<reference evidence="2 3" key="1">
    <citation type="submission" date="2024-09" db="EMBL/GenBank/DDBJ databases">
        <authorList>
            <person name="Sun Q."/>
            <person name="Mori K."/>
        </authorList>
    </citation>
    <scope>NUCLEOTIDE SEQUENCE [LARGE SCALE GENOMIC DNA]</scope>
    <source>
        <strain evidence="2 3">JCM 11201</strain>
    </source>
</reference>
<gene>
    <name evidence="2" type="ORF">ACFFMS_28360</name>
</gene>
<dbReference type="InterPro" id="IPR012349">
    <property type="entry name" value="Split_barrel_FMN-bd"/>
</dbReference>
<dbReference type="InterPro" id="IPR011576">
    <property type="entry name" value="Pyridox_Oxase_N"/>
</dbReference>
<feature type="domain" description="Pyridoxamine 5'-phosphate oxidase N-terminal" evidence="1">
    <location>
        <begin position="10"/>
        <end position="94"/>
    </location>
</feature>
<proteinExistence type="predicted"/>